<evidence type="ECO:0000313" key="9">
    <source>
        <dbReference type="Proteomes" id="UP000716291"/>
    </source>
</evidence>
<accession>A0A9P6XGK8</accession>
<evidence type="ECO:0000256" key="4">
    <source>
        <dbReference type="ARBA" id="ARBA00023038"/>
    </source>
</evidence>
<feature type="domain" description="LIM zinc-binding" evidence="7">
    <location>
        <begin position="345"/>
        <end position="406"/>
    </location>
</feature>
<name>A0A9P6XGK8_RHIOR</name>
<keyword evidence="3 5" id="KW-0862">Zinc</keyword>
<evidence type="ECO:0000256" key="1">
    <source>
        <dbReference type="ARBA" id="ARBA00022723"/>
    </source>
</evidence>
<feature type="region of interest" description="Disordered" evidence="6">
    <location>
        <begin position="216"/>
        <end position="270"/>
    </location>
</feature>
<evidence type="ECO:0000259" key="7">
    <source>
        <dbReference type="PROSITE" id="PS50023"/>
    </source>
</evidence>
<keyword evidence="2" id="KW-0677">Repeat</keyword>
<dbReference type="CDD" id="cd08368">
    <property type="entry name" value="LIM"/>
    <property type="match status" value="2"/>
</dbReference>
<protein>
    <recommendedName>
        <fullName evidence="7">LIM zinc-binding domain-containing protein</fullName>
    </recommendedName>
</protein>
<dbReference type="Proteomes" id="UP000716291">
    <property type="component" value="Unassembled WGS sequence"/>
</dbReference>
<evidence type="ECO:0000256" key="2">
    <source>
        <dbReference type="ARBA" id="ARBA00022737"/>
    </source>
</evidence>
<dbReference type="EMBL" id="JAANQT010000200">
    <property type="protein sequence ID" value="KAG1313351.1"/>
    <property type="molecule type" value="Genomic_DNA"/>
</dbReference>
<dbReference type="PROSITE" id="PS00478">
    <property type="entry name" value="LIM_DOMAIN_1"/>
    <property type="match status" value="2"/>
</dbReference>
<comment type="caution">
    <text evidence="8">The sequence shown here is derived from an EMBL/GenBank/DDBJ whole genome shotgun (WGS) entry which is preliminary data.</text>
</comment>
<dbReference type="OrthoDB" id="1112565at2759"/>
<feature type="domain" description="LIM zinc-binding" evidence="7">
    <location>
        <begin position="420"/>
        <end position="479"/>
    </location>
</feature>
<evidence type="ECO:0000256" key="6">
    <source>
        <dbReference type="SAM" id="MobiDB-lite"/>
    </source>
</evidence>
<dbReference type="PANTHER" id="PTHR24205:SF16">
    <property type="entry name" value="GH01042P-RELATED"/>
    <property type="match status" value="1"/>
</dbReference>
<dbReference type="AlphaFoldDB" id="A0A9P6XGK8"/>
<feature type="domain" description="LIM zinc-binding" evidence="7">
    <location>
        <begin position="113"/>
        <end position="174"/>
    </location>
</feature>
<dbReference type="InterPro" id="IPR001781">
    <property type="entry name" value="Znf_LIM"/>
</dbReference>
<dbReference type="PROSITE" id="PS50023">
    <property type="entry name" value="LIM_DOMAIN_2"/>
    <property type="match status" value="3"/>
</dbReference>
<dbReference type="GO" id="GO:0005634">
    <property type="term" value="C:nucleus"/>
    <property type="evidence" value="ECO:0007669"/>
    <property type="project" value="TreeGrafter"/>
</dbReference>
<dbReference type="SUPFAM" id="SSF57716">
    <property type="entry name" value="Glucocorticoid receptor-like (DNA-binding domain)"/>
    <property type="match status" value="1"/>
</dbReference>
<reference evidence="8" key="1">
    <citation type="journal article" date="2020" name="Microb. Genom.">
        <title>Genetic diversity of clinical and environmental Mucorales isolates obtained from an investigation of mucormycosis cases among solid organ transplant recipients.</title>
        <authorList>
            <person name="Nguyen M.H."/>
            <person name="Kaul D."/>
            <person name="Muto C."/>
            <person name="Cheng S.J."/>
            <person name="Richter R.A."/>
            <person name="Bruno V.M."/>
            <person name="Liu G."/>
            <person name="Beyhan S."/>
            <person name="Sundermann A.J."/>
            <person name="Mounaud S."/>
            <person name="Pasculle A.W."/>
            <person name="Nierman W.C."/>
            <person name="Driscoll E."/>
            <person name="Cumbie R."/>
            <person name="Clancy C.J."/>
            <person name="Dupont C.L."/>
        </authorList>
    </citation>
    <scope>NUCLEOTIDE SEQUENCE</scope>
    <source>
        <strain evidence="8">GL11</strain>
    </source>
</reference>
<sequence length="479" mass="53509">MGFCHRCGEITRGKCSKCGGRSVESTISCLVSEVGGVSIVDKWQSQYAGTILAPEEMIKKSNQNAKRIPTAQSAFYTNKKVCSCCSKALYHTTILEDDVPYCKECHLKLYNKGHCPSCNQPISENDAWIEHIDKKWHKECFVCFNCKKSLESNPLIDLQNRPCCEPCFMVQAGTKNNSIRRPSYNDDSISSQSSLSSLGSTRSSILLSKYNSSRPRLDGDLFQPSLSTPPLSRTPSPEDSPDLLSKRKSSHRPRLAIPKEQMSTPLVNTPSVSSPVIKSISQKPCQYCREPLGDTGKKLKLALSSGQYAWFHKACFLCSRCHLPFDNNECATDGKAVYHLNCSAQNCFECKKSISEDSYRFQDKVYHFECFTCKGGCSQVISLGEPFFEVNRLPYCQSCHDLHSQPKIRSRVLPRLGGSKTCPRCRQTIAIMDDTPGPFASRWHKKCLRCAKCSKQLDSGAKVYSGSQGESLVYCRTCL</sequence>
<dbReference type="Gene3D" id="2.10.110.10">
    <property type="entry name" value="Cysteine Rich Protein"/>
    <property type="match status" value="4"/>
</dbReference>
<organism evidence="8 9">
    <name type="scientific">Rhizopus oryzae</name>
    <name type="common">Mucormycosis agent</name>
    <name type="synonym">Rhizopus arrhizus var. delemar</name>
    <dbReference type="NCBI Taxonomy" id="64495"/>
    <lineage>
        <taxon>Eukaryota</taxon>
        <taxon>Fungi</taxon>
        <taxon>Fungi incertae sedis</taxon>
        <taxon>Mucoromycota</taxon>
        <taxon>Mucoromycotina</taxon>
        <taxon>Mucoromycetes</taxon>
        <taxon>Mucorales</taxon>
        <taxon>Mucorineae</taxon>
        <taxon>Rhizopodaceae</taxon>
        <taxon>Rhizopus</taxon>
    </lineage>
</organism>
<keyword evidence="9" id="KW-1185">Reference proteome</keyword>
<evidence type="ECO:0000313" key="8">
    <source>
        <dbReference type="EMBL" id="KAG1313351.1"/>
    </source>
</evidence>
<keyword evidence="1 5" id="KW-0479">Metal-binding</keyword>
<gene>
    <name evidence="8" type="ORF">G6F64_002321</name>
</gene>
<dbReference type="GO" id="GO:0046872">
    <property type="term" value="F:metal ion binding"/>
    <property type="evidence" value="ECO:0007669"/>
    <property type="project" value="UniProtKB-KW"/>
</dbReference>
<dbReference type="Pfam" id="PF00412">
    <property type="entry name" value="LIM"/>
    <property type="match status" value="3"/>
</dbReference>
<dbReference type="SMART" id="SM00132">
    <property type="entry name" value="LIM"/>
    <property type="match status" value="4"/>
</dbReference>
<dbReference type="PANTHER" id="PTHR24205">
    <property type="entry name" value="FOUR AND A HALF LIM DOMAINS PROTEIN"/>
    <property type="match status" value="1"/>
</dbReference>
<keyword evidence="4 5" id="KW-0440">LIM domain</keyword>
<evidence type="ECO:0000256" key="3">
    <source>
        <dbReference type="ARBA" id="ARBA00022833"/>
    </source>
</evidence>
<evidence type="ECO:0000256" key="5">
    <source>
        <dbReference type="PROSITE-ProRule" id="PRU00125"/>
    </source>
</evidence>
<dbReference type="GO" id="GO:0003712">
    <property type="term" value="F:transcription coregulator activity"/>
    <property type="evidence" value="ECO:0007669"/>
    <property type="project" value="TreeGrafter"/>
</dbReference>
<proteinExistence type="predicted"/>
<feature type="compositionally biased region" description="Low complexity" evidence="6">
    <location>
        <begin position="224"/>
        <end position="237"/>
    </location>
</feature>